<dbReference type="EMBL" id="JACVVK020000094">
    <property type="protein sequence ID" value="KAK7493372.1"/>
    <property type="molecule type" value="Genomic_DNA"/>
</dbReference>
<organism evidence="2 3">
    <name type="scientific">Batillaria attramentaria</name>
    <dbReference type="NCBI Taxonomy" id="370345"/>
    <lineage>
        <taxon>Eukaryota</taxon>
        <taxon>Metazoa</taxon>
        <taxon>Spiralia</taxon>
        <taxon>Lophotrochozoa</taxon>
        <taxon>Mollusca</taxon>
        <taxon>Gastropoda</taxon>
        <taxon>Caenogastropoda</taxon>
        <taxon>Sorbeoconcha</taxon>
        <taxon>Cerithioidea</taxon>
        <taxon>Batillariidae</taxon>
        <taxon>Batillaria</taxon>
    </lineage>
</organism>
<feature type="compositionally biased region" description="Basic and acidic residues" evidence="1">
    <location>
        <begin position="98"/>
        <end position="119"/>
    </location>
</feature>
<evidence type="ECO:0000256" key="1">
    <source>
        <dbReference type="SAM" id="MobiDB-lite"/>
    </source>
</evidence>
<dbReference type="Proteomes" id="UP001519460">
    <property type="component" value="Unassembled WGS sequence"/>
</dbReference>
<evidence type="ECO:0000313" key="2">
    <source>
        <dbReference type="EMBL" id="KAK7493372.1"/>
    </source>
</evidence>
<feature type="compositionally biased region" description="Polar residues" evidence="1">
    <location>
        <begin position="71"/>
        <end position="80"/>
    </location>
</feature>
<feature type="region of interest" description="Disordered" evidence="1">
    <location>
        <begin position="1"/>
        <end position="119"/>
    </location>
</feature>
<proteinExistence type="predicted"/>
<gene>
    <name evidence="2" type="ORF">BaRGS_00015498</name>
</gene>
<reference evidence="2 3" key="1">
    <citation type="journal article" date="2023" name="Sci. Data">
        <title>Genome assembly of the Korean intertidal mud-creeper Batillaria attramentaria.</title>
        <authorList>
            <person name="Patra A.K."/>
            <person name="Ho P.T."/>
            <person name="Jun S."/>
            <person name="Lee S.J."/>
            <person name="Kim Y."/>
            <person name="Won Y.J."/>
        </authorList>
    </citation>
    <scope>NUCLEOTIDE SEQUENCE [LARGE SCALE GENOMIC DNA]</scope>
    <source>
        <strain evidence="2">Wonlab-2016</strain>
    </source>
</reference>
<evidence type="ECO:0000313" key="3">
    <source>
        <dbReference type="Proteomes" id="UP001519460"/>
    </source>
</evidence>
<name>A0ABD0L1V2_9CAEN</name>
<feature type="compositionally biased region" description="Basic residues" evidence="1">
    <location>
        <begin position="57"/>
        <end position="70"/>
    </location>
</feature>
<sequence length="224" mass="26420">MVVIPPEPEIDLLCSETLDDPNPESDFESILDSDDSYHPSSSSSDRDHYLSEEELKPKRKRTPRKGKVPRQNHTPSQNHTDTQETNNETKNTKRAKRGMPDEQHWSRKSNREFRRKGKTYETKYKTKQGETIMKRQPPRQQGPPCSSAFCRKSAYRSCASISSEDRKQLFTSFWEEMTWKQIKTYISSLVFDRPQKIKTCTRETRRTCTLVYYLRIKDELKQVC</sequence>
<dbReference type="AlphaFoldDB" id="A0ABD0L1V2"/>
<keyword evidence="3" id="KW-1185">Reference proteome</keyword>
<comment type="caution">
    <text evidence="2">The sequence shown here is derived from an EMBL/GenBank/DDBJ whole genome shotgun (WGS) entry which is preliminary data.</text>
</comment>
<feature type="compositionally biased region" description="Acidic residues" evidence="1">
    <location>
        <begin position="17"/>
        <end position="34"/>
    </location>
</feature>
<accession>A0ABD0L1V2</accession>
<feature type="compositionally biased region" description="Basic and acidic residues" evidence="1">
    <location>
        <begin position="44"/>
        <end position="56"/>
    </location>
</feature>
<protein>
    <submittedName>
        <fullName evidence="2">Uncharacterized protein</fullName>
    </submittedName>
</protein>